<dbReference type="Pfam" id="PF07532">
    <property type="entry name" value="Big_4"/>
    <property type="match status" value="1"/>
</dbReference>
<reference evidence="5" key="1">
    <citation type="submission" date="2016-05" db="EMBL/GenBank/DDBJ databases">
        <title>Paenibacillus oryzae. sp. nov., isolated from the rice root.</title>
        <authorList>
            <person name="Zhang J."/>
            <person name="Zhang X."/>
        </authorList>
    </citation>
    <scope>NUCLEOTIDE SEQUENCE [LARGE SCALE GENOMIC DNA]</scope>
    <source>
        <strain evidence="5">KCTC13222</strain>
    </source>
</reference>
<dbReference type="OrthoDB" id="9808066at2"/>
<dbReference type="InterPro" id="IPR008965">
    <property type="entry name" value="CBM2/CBM3_carb-bd_dom_sf"/>
</dbReference>
<dbReference type="InterPro" id="IPR002102">
    <property type="entry name" value="Cohesin_dom"/>
</dbReference>
<comment type="caution">
    <text evidence="4">The sequence shown here is derived from an EMBL/GenBank/DDBJ whole genome shotgun (WGS) entry which is preliminary data.</text>
</comment>
<dbReference type="InterPro" id="IPR016134">
    <property type="entry name" value="Dockerin_dom"/>
</dbReference>
<dbReference type="GO" id="GO:0004553">
    <property type="term" value="F:hydrolase activity, hydrolyzing O-glycosyl compounds"/>
    <property type="evidence" value="ECO:0007669"/>
    <property type="project" value="InterPro"/>
</dbReference>
<dbReference type="Gene3D" id="2.60.120.560">
    <property type="entry name" value="Exo-inulinase, domain 1"/>
    <property type="match status" value="1"/>
</dbReference>
<dbReference type="STRING" id="512399.A8709_28010"/>
<organism evidence="4 5">
    <name type="scientific">Paenibacillus pectinilyticus</name>
    <dbReference type="NCBI Taxonomy" id="512399"/>
    <lineage>
        <taxon>Bacteria</taxon>
        <taxon>Bacillati</taxon>
        <taxon>Bacillota</taxon>
        <taxon>Bacilli</taxon>
        <taxon>Bacillales</taxon>
        <taxon>Paenibacillaceae</taxon>
        <taxon>Paenibacillus</taxon>
    </lineage>
</organism>
<dbReference type="Gene3D" id="1.20.1270.90">
    <property type="entry name" value="AF1782-like"/>
    <property type="match status" value="1"/>
</dbReference>
<dbReference type="CDD" id="cd08547">
    <property type="entry name" value="Type_II_cohesin"/>
    <property type="match status" value="1"/>
</dbReference>
<sequence length="1652" mass="176969">MVKKKMNIILALCMLLASVLSSGTSVQAAEIGSNTASNKIQAEFFVSASGSDTNDGSYDHPFATLQAARDAVRLIKSNMTGDIYVFIASGNYYINNTISFNESDSGTNGFNVIYRNLNDLGTAKFIGGNKVTSPWNLVARTGTDADLPARAAGKVYKTYVGTGNNFNTLYVNDTRAIMARTQNLTVDPRFPASSAAYMLSAGGGISNLIYNSGDMDAESLTGLVNAQTRGDLDAQVYMWDGGYWDWMTDTIPLAGVDNSTRTLTFKTDPNNPAAFRPKYKTGSSARYFLQGNLGFLDQPGEYYFNKKTGYLYYYPLSGSGDISNQDIVIPAVEKIIDIKGASRTSMVSHITFSGLEFKDTNFPDYYSYGWNWGDAGAGLGYYPPEAAGSTQPSYAEQSERKEFQVGVITLTNTNNITITKTHIKNAGMFGIELYLANQYTDINNSLIEYTGHGGINLEGGYPGVGGDANGNGYSSYNTVINTIIHDLGQLVGQTSGITINNSGYNTFSHLEIYNSPRRGIFVTAGYSRNGGTAFPNGDANFNIMKDMYSHHNTFDYIYLHDSQQDGGDDGAFFACYLYKGSANYKPNYINQMLIDNVGSNPSMRDIAPNGMNLDMGASGFEISNLKIVNPQHFNAEVETTTNYGDKITYTNTNIDFGSHTNQLHTFDDSLMDYAHIGVSVDFPSVYLSSRNAFQEPNNIYFKDNFEKDLDFSKWSYRGAAPVVTTEWMSEGVLGGKQSLKIDSDSAGGGKPVLYRNFSNNLNKIVSVKLFDRQSGNQAPYSSGTTISSTVKSLARVDDGINAVGMGLDTAVNSSYYVVLNGSTETATSVPRTYGWHEMKWDYTSGTDVKLYVDGVLVSTLNTLTQFNSVALGSDDGKGVSYYDQLYIYGGTTAPEPGPVSIPAAPVYDSSNDNKTQLDKDFEDGIVPSFTLSGTSAMSVISDPTNSSNKVLQNVVTDGKNFYQTGAAWNNYIVNMKWKFVGWGSNNVLSQAYDNFTIFVTTAAINGTTQSNPASYQVIYRRNKNGTAGFPAGTEYFEITKHTSSSDTSLGKAALPSGFVATDWHDFQIQTYGGKVGFVLDGTKLMSATDGSYTSGGVAFGGINSTVLIDNIKITSNPTYVDYGTNFNLGNVALSGNFNPSYYLYGAAIVDNSKPVTLIRPKPVLAGANTAVLLNGVDITDNFADYTTPTALSTLKNGRNTLVLSEITSAGSKNYTIFIDKPYTISSIGAIAPLTTKIGIAPVLPLQTNVTFGDGVNQSEDIIWDTVDPSKYKNNGTFMVSGQLARLNKTVSTTVTVDGLVSIGGLESVSTTAGTAPTLAKSISAQFTNGTQDLSLSFADVDPAMYAKSGTFIAIAAADQYAGDVLQKVIVQPAVSAAQTTLTGIQQVIPGQTFDVTMGLTGVTQSVYQQVYAQDLTIHYDPLKLQFNSVTSLKEGFQVIDQKEAVPGHIRMVVSSTVADQGVLAQGDLLTFNFTVKSLAQATATTVSVGNVKIANIQGNELQVDGASREVQISISSVSVDKSALNASIGNAQAKYDAAVEGNRDGLYATGAKAPLKSAIDTAHATANNANATQQQVDSAKAALDAALQVFDTKQITADVNGDGSISIGDLAIVAGAYGKQQGQAGWNEKADVNHDGKVDIIDLAIVAKAILQ</sequence>
<dbReference type="SUPFAM" id="SSF51126">
    <property type="entry name" value="Pectin lyase-like"/>
    <property type="match status" value="1"/>
</dbReference>
<dbReference type="CDD" id="cd14254">
    <property type="entry name" value="Dockerin_II"/>
    <property type="match status" value="1"/>
</dbReference>
<dbReference type="Pfam" id="PF00404">
    <property type="entry name" value="Dockerin_1"/>
    <property type="match status" value="1"/>
</dbReference>
<keyword evidence="2" id="KW-0732">Signal</keyword>
<feature type="signal peptide" evidence="2">
    <location>
        <begin position="1"/>
        <end position="28"/>
    </location>
</feature>
<keyword evidence="5" id="KW-1185">Reference proteome</keyword>
<dbReference type="InterPro" id="IPR002105">
    <property type="entry name" value="Dockerin_1_rpt"/>
</dbReference>
<dbReference type="GO" id="GO:0030246">
    <property type="term" value="F:carbohydrate binding"/>
    <property type="evidence" value="ECO:0007669"/>
    <property type="project" value="InterPro"/>
</dbReference>
<evidence type="ECO:0000256" key="1">
    <source>
        <dbReference type="ARBA" id="ARBA00016512"/>
    </source>
</evidence>
<dbReference type="Pfam" id="PF00963">
    <property type="entry name" value="Cohesin"/>
    <property type="match status" value="1"/>
</dbReference>
<dbReference type="Proteomes" id="UP000093309">
    <property type="component" value="Unassembled WGS sequence"/>
</dbReference>
<dbReference type="PROSITE" id="PS51766">
    <property type="entry name" value="DOCKERIN"/>
    <property type="match status" value="1"/>
</dbReference>
<dbReference type="Pfam" id="PF13229">
    <property type="entry name" value="Beta_helix"/>
    <property type="match status" value="1"/>
</dbReference>
<evidence type="ECO:0000259" key="3">
    <source>
        <dbReference type="PROSITE" id="PS51766"/>
    </source>
</evidence>
<evidence type="ECO:0000313" key="5">
    <source>
        <dbReference type="Proteomes" id="UP000093309"/>
    </source>
</evidence>
<dbReference type="InterPro" id="IPR012334">
    <property type="entry name" value="Pectin_lyas_fold"/>
</dbReference>
<dbReference type="InterPro" id="IPR006626">
    <property type="entry name" value="PbH1"/>
</dbReference>
<evidence type="ECO:0000256" key="2">
    <source>
        <dbReference type="SAM" id="SignalP"/>
    </source>
</evidence>
<dbReference type="InterPro" id="IPR039448">
    <property type="entry name" value="Beta_helix"/>
</dbReference>
<name>A0A1C0ZUE0_9BACL</name>
<dbReference type="PROSITE" id="PS00018">
    <property type="entry name" value="EF_HAND_1"/>
    <property type="match status" value="2"/>
</dbReference>
<dbReference type="SUPFAM" id="SSF49384">
    <property type="entry name" value="Carbohydrate-binding domain"/>
    <property type="match status" value="1"/>
</dbReference>
<dbReference type="GO" id="GO:0000272">
    <property type="term" value="P:polysaccharide catabolic process"/>
    <property type="evidence" value="ECO:0007669"/>
    <property type="project" value="InterPro"/>
</dbReference>
<dbReference type="SMART" id="SM00710">
    <property type="entry name" value="PbH1"/>
    <property type="match status" value="6"/>
</dbReference>
<gene>
    <name evidence="4" type="ORF">A8709_28010</name>
</gene>
<dbReference type="InterPro" id="IPR036439">
    <property type="entry name" value="Dockerin_dom_sf"/>
</dbReference>
<proteinExistence type="predicted"/>
<dbReference type="Gene3D" id="1.10.1330.10">
    <property type="entry name" value="Dockerin domain"/>
    <property type="match status" value="1"/>
</dbReference>
<feature type="chain" id="PRO_5008649509" description="Probable pectate lyase C" evidence="2">
    <location>
        <begin position="29"/>
        <end position="1652"/>
    </location>
</feature>
<protein>
    <recommendedName>
        <fullName evidence="1">Probable pectate lyase C</fullName>
    </recommendedName>
</protein>
<dbReference type="Gene3D" id="2.60.40.680">
    <property type="match status" value="1"/>
</dbReference>
<dbReference type="InterPro" id="IPR018247">
    <property type="entry name" value="EF_Hand_1_Ca_BS"/>
</dbReference>
<feature type="domain" description="Dockerin" evidence="3">
    <location>
        <begin position="1592"/>
        <end position="1652"/>
    </location>
</feature>
<dbReference type="SUPFAM" id="SSF63446">
    <property type="entry name" value="Type I dockerin domain"/>
    <property type="match status" value="1"/>
</dbReference>
<dbReference type="InterPro" id="IPR011081">
    <property type="entry name" value="Big_4"/>
</dbReference>
<evidence type="ECO:0000313" key="4">
    <source>
        <dbReference type="EMBL" id="OCT11722.1"/>
    </source>
</evidence>
<dbReference type="InterPro" id="IPR011050">
    <property type="entry name" value="Pectin_lyase_fold/virulence"/>
</dbReference>
<dbReference type="PANTHER" id="PTHR36453:SF1">
    <property type="entry name" value="RIGHT HANDED BETA HELIX DOMAIN-CONTAINING PROTEIN"/>
    <property type="match status" value="1"/>
</dbReference>
<dbReference type="EMBL" id="LYPC01000027">
    <property type="protein sequence ID" value="OCT11722.1"/>
    <property type="molecule type" value="Genomic_DNA"/>
</dbReference>
<dbReference type="Gene3D" id="2.160.20.10">
    <property type="entry name" value="Single-stranded right-handed beta-helix, Pectin lyase-like"/>
    <property type="match status" value="2"/>
</dbReference>
<dbReference type="PANTHER" id="PTHR36453">
    <property type="entry name" value="SECRETED PROTEIN-RELATED"/>
    <property type="match status" value="1"/>
</dbReference>
<accession>A0A1C0ZUE0</accession>
<dbReference type="RefSeq" id="WP_065855344.1">
    <property type="nucleotide sequence ID" value="NZ_LYPC01000027.1"/>
</dbReference>